<reference evidence="1" key="1">
    <citation type="submission" date="2022-05" db="EMBL/GenBank/DDBJ databases">
        <title>The Musa troglodytarum L. genome provides insights into the mechanism of non-climacteric behaviour and enrichment of carotenoids.</title>
        <authorList>
            <person name="Wang J."/>
        </authorList>
    </citation>
    <scope>NUCLEOTIDE SEQUENCE</scope>
    <source>
        <tissue evidence="1">Leaf</tissue>
    </source>
</reference>
<organism evidence="1 2">
    <name type="scientific">Musa troglodytarum</name>
    <name type="common">fe'i banana</name>
    <dbReference type="NCBI Taxonomy" id="320322"/>
    <lineage>
        <taxon>Eukaryota</taxon>
        <taxon>Viridiplantae</taxon>
        <taxon>Streptophyta</taxon>
        <taxon>Embryophyta</taxon>
        <taxon>Tracheophyta</taxon>
        <taxon>Spermatophyta</taxon>
        <taxon>Magnoliopsida</taxon>
        <taxon>Liliopsida</taxon>
        <taxon>Zingiberales</taxon>
        <taxon>Musaceae</taxon>
        <taxon>Musa</taxon>
    </lineage>
</organism>
<name>A0A9E7G2X3_9LILI</name>
<proteinExistence type="predicted"/>
<keyword evidence="2" id="KW-1185">Reference proteome</keyword>
<protein>
    <submittedName>
        <fullName evidence="1">Uncharacterized protein</fullName>
    </submittedName>
</protein>
<dbReference type="EMBL" id="CP097507">
    <property type="protein sequence ID" value="URE06675.1"/>
    <property type="molecule type" value="Genomic_DNA"/>
</dbReference>
<accession>A0A9E7G2X3</accession>
<dbReference type="AlphaFoldDB" id="A0A9E7G2X3"/>
<gene>
    <name evidence="1" type="ORF">MUK42_02743</name>
</gene>
<dbReference type="Proteomes" id="UP001055439">
    <property type="component" value="Chromosome 5"/>
</dbReference>
<evidence type="ECO:0000313" key="2">
    <source>
        <dbReference type="Proteomes" id="UP001055439"/>
    </source>
</evidence>
<sequence>MDETHKVEELSSRAIVMAVNDKASPDEGDTTIQDVPKDDSCRLMFSNLEAPDACYGWVDASESLAT</sequence>
<evidence type="ECO:0000313" key="1">
    <source>
        <dbReference type="EMBL" id="URE06675.1"/>
    </source>
</evidence>